<feature type="non-terminal residue" evidence="15">
    <location>
        <position position="1"/>
    </location>
</feature>
<gene>
    <name evidence="15" type="ORF">ENG47_00910</name>
</gene>
<comment type="cofactor">
    <cofactor evidence="1">
        <name>adenosylcob(III)alamin</name>
        <dbReference type="ChEBI" id="CHEBI:18408"/>
    </cofactor>
</comment>
<proteinExistence type="inferred from homology"/>
<dbReference type="Proteomes" id="UP000885660">
    <property type="component" value="Unassembled WGS sequence"/>
</dbReference>
<dbReference type="GO" id="GO:0071897">
    <property type="term" value="P:DNA biosynthetic process"/>
    <property type="evidence" value="ECO:0007669"/>
    <property type="project" value="UniProtKB-KW"/>
</dbReference>
<evidence type="ECO:0000256" key="2">
    <source>
        <dbReference type="ARBA" id="ARBA00007405"/>
    </source>
</evidence>
<keyword evidence="8" id="KW-0560">Oxidoreductase</keyword>
<evidence type="ECO:0000256" key="11">
    <source>
        <dbReference type="ARBA" id="ARBA00033050"/>
    </source>
</evidence>
<dbReference type="InterPro" id="IPR024434">
    <property type="entry name" value="TSCPD_dom"/>
</dbReference>
<comment type="catalytic activity">
    <reaction evidence="12">
        <text>a 2'-deoxyribonucleoside 5'-diphosphate + [thioredoxin]-disulfide + H2O = a ribonucleoside 5'-diphosphate + [thioredoxin]-dithiol</text>
        <dbReference type="Rhea" id="RHEA:23252"/>
        <dbReference type="Rhea" id="RHEA-COMP:10698"/>
        <dbReference type="Rhea" id="RHEA-COMP:10700"/>
        <dbReference type="ChEBI" id="CHEBI:15377"/>
        <dbReference type="ChEBI" id="CHEBI:29950"/>
        <dbReference type="ChEBI" id="CHEBI:50058"/>
        <dbReference type="ChEBI" id="CHEBI:57930"/>
        <dbReference type="ChEBI" id="CHEBI:73316"/>
        <dbReference type="EC" id="1.17.4.1"/>
    </reaction>
</comment>
<protein>
    <recommendedName>
        <fullName evidence="4">Vitamin B12-dependent ribonucleotide reductase</fullName>
        <ecNumber evidence="3">1.17.4.1</ecNumber>
    </recommendedName>
    <alternativeName>
        <fullName evidence="11">Ribonucleoside-diphosphate reductase NrdJ</fullName>
    </alternativeName>
</protein>
<accession>A0A7V0QQL0</accession>
<comment type="caution">
    <text evidence="15">The sequence shown here is derived from an EMBL/GenBank/DDBJ whole genome shotgun (WGS) entry which is preliminary data.</text>
</comment>
<dbReference type="PANTHER" id="PTHR43371:SF1">
    <property type="entry name" value="RIBONUCLEOSIDE-DIPHOSPHATE REDUCTASE"/>
    <property type="match status" value="1"/>
</dbReference>
<dbReference type="SUPFAM" id="SSF51998">
    <property type="entry name" value="PFL-like glycyl radical enzymes"/>
    <property type="match status" value="1"/>
</dbReference>
<evidence type="ECO:0000256" key="3">
    <source>
        <dbReference type="ARBA" id="ARBA00012274"/>
    </source>
</evidence>
<dbReference type="InterPro" id="IPR000788">
    <property type="entry name" value="RNR_lg_C"/>
</dbReference>
<keyword evidence="9" id="KW-0170">Cobalt</keyword>
<dbReference type="PANTHER" id="PTHR43371">
    <property type="entry name" value="VITAMIN B12-DEPENDENT RIBONUCLEOTIDE REDUCTASE"/>
    <property type="match status" value="1"/>
</dbReference>
<evidence type="ECO:0000256" key="6">
    <source>
        <dbReference type="ARBA" id="ARBA00022634"/>
    </source>
</evidence>
<sequence>VRGEFPAWRGSVWEKRGIKLRNATLTTIAPTGSISIIAGPTSTGIEPFYALCYFRNVLEGERLLEVEPSFEYVAKERGFYSPRLMERIANGESIQTMKEIPADVKRIFKTALEIEAPWHIKMQATFQEWTDNAVSKTINFPNSAKVEDVKEAYMLAYKLGCKGITVYRDGSRTHQVLTREKKRPVKEEKKEIPVYQPKPRPEVIIGTTTKITTGCGNLYVTVNQDKQGNFFEVFIQMGKAGGCAASQLEAIGRLISLALRAGVDIKVIVEQLKGIRCPSPSWVNGKKIFSCADAIARILEKRIKDQKKLIENSSFSQGCLSEVKEKEIVGDKETVGYEEKEGFFHKNIVGVCPECGSALIHQEGCLVCNTCGYSKC</sequence>
<reference evidence="15" key="1">
    <citation type="journal article" date="2020" name="mSystems">
        <title>Genome- and Community-Level Interaction Insights into Carbon Utilization and Element Cycling Functions of Hydrothermarchaeota in Hydrothermal Sediment.</title>
        <authorList>
            <person name="Zhou Z."/>
            <person name="Liu Y."/>
            <person name="Xu W."/>
            <person name="Pan J."/>
            <person name="Luo Z.H."/>
            <person name="Li M."/>
        </authorList>
    </citation>
    <scope>NUCLEOTIDE SEQUENCE [LARGE SCALE GENOMIC DNA]</scope>
    <source>
        <strain evidence="15">HyVt-219</strain>
    </source>
</reference>
<name>A0A7V0QQL0_UNCAE</name>
<keyword evidence="6" id="KW-0237">DNA synthesis</keyword>
<dbReference type="Pfam" id="PF12637">
    <property type="entry name" value="TSCPD"/>
    <property type="match status" value="1"/>
</dbReference>
<organism evidence="15">
    <name type="scientific">Aerophobetes bacterium</name>
    <dbReference type="NCBI Taxonomy" id="2030807"/>
    <lineage>
        <taxon>Bacteria</taxon>
        <taxon>Candidatus Aerophobota</taxon>
    </lineage>
</organism>
<evidence type="ECO:0000256" key="4">
    <source>
        <dbReference type="ARBA" id="ARBA00014409"/>
    </source>
</evidence>
<dbReference type="GO" id="GO:0000166">
    <property type="term" value="F:nucleotide binding"/>
    <property type="evidence" value="ECO:0007669"/>
    <property type="project" value="UniProtKB-KW"/>
</dbReference>
<feature type="domain" description="TSCPD" evidence="14">
    <location>
        <begin position="197"/>
        <end position="301"/>
    </location>
</feature>
<evidence type="ECO:0000256" key="7">
    <source>
        <dbReference type="ARBA" id="ARBA00022741"/>
    </source>
</evidence>
<evidence type="ECO:0000256" key="12">
    <source>
        <dbReference type="ARBA" id="ARBA00047754"/>
    </source>
</evidence>
<dbReference type="Pfam" id="PF02867">
    <property type="entry name" value="Ribonuc_red_lgC"/>
    <property type="match status" value="1"/>
</dbReference>
<evidence type="ECO:0000313" key="15">
    <source>
        <dbReference type="EMBL" id="HDN84300.1"/>
    </source>
</evidence>
<feature type="domain" description="Ribonucleotide reductase large subunit C-terminal" evidence="13">
    <location>
        <begin position="20"/>
        <end position="167"/>
    </location>
</feature>
<keyword evidence="5" id="KW-0846">Cobalamin</keyword>
<dbReference type="AlphaFoldDB" id="A0A7V0QQL0"/>
<evidence type="ECO:0000259" key="13">
    <source>
        <dbReference type="Pfam" id="PF02867"/>
    </source>
</evidence>
<evidence type="ECO:0000256" key="9">
    <source>
        <dbReference type="ARBA" id="ARBA00023285"/>
    </source>
</evidence>
<dbReference type="InterPro" id="IPR050862">
    <property type="entry name" value="RdRp_reductase_class-2"/>
</dbReference>
<dbReference type="EMBL" id="DRBC01000054">
    <property type="protein sequence ID" value="HDN84300.1"/>
    <property type="molecule type" value="Genomic_DNA"/>
</dbReference>
<comment type="similarity">
    <text evidence="2">Belongs to the ribonucleoside diphosphate reductase class-2 family.</text>
</comment>
<keyword evidence="7" id="KW-0547">Nucleotide-binding</keyword>
<dbReference type="Gene3D" id="3.20.70.20">
    <property type="match status" value="1"/>
</dbReference>
<evidence type="ECO:0000256" key="8">
    <source>
        <dbReference type="ARBA" id="ARBA00023002"/>
    </source>
</evidence>
<dbReference type="GO" id="GO:0031419">
    <property type="term" value="F:cobalamin binding"/>
    <property type="evidence" value="ECO:0007669"/>
    <property type="project" value="UniProtKB-KW"/>
</dbReference>
<evidence type="ECO:0000256" key="5">
    <source>
        <dbReference type="ARBA" id="ARBA00022628"/>
    </source>
</evidence>
<evidence type="ECO:0000259" key="14">
    <source>
        <dbReference type="Pfam" id="PF12637"/>
    </source>
</evidence>
<evidence type="ECO:0000256" key="10">
    <source>
        <dbReference type="ARBA" id="ARBA00025437"/>
    </source>
</evidence>
<dbReference type="GO" id="GO:0004748">
    <property type="term" value="F:ribonucleoside-diphosphate reductase activity, thioredoxin disulfide as acceptor"/>
    <property type="evidence" value="ECO:0007669"/>
    <property type="project" value="UniProtKB-EC"/>
</dbReference>
<evidence type="ECO:0000256" key="1">
    <source>
        <dbReference type="ARBA" id="ARBA00001922"/>
    </source>
</evidence>
<dbReference type="EC" id="1.17.4.1" evidence="3"/>
<comment type="function">
    <text evidence="10">Catalyzes the reduction of ribonucleotides to deoxyribonucleotides. May function to provide a pool of deoxyribonucleotide precursors for DNA repair during oxygen limitation and/or for immediate growth after restoration of oxygen.</text>
</comment>